<name>A0A8D8QZX2_9HEMI</name>
<proteinExistence type="predicted"/>
<accession>A0A8D8QZX2</accession>
<evidence type="ECO:0000313" key="1">
    <source>
        <dbReference type="EMBL" id="CAG6640455.1"/>
    </source>
</evidence>
<organism evidence="1">
    <name type="scientific">Cacopsylla melanoneura</name>
    <dbReference type="NCBI Taxonomy" id="428564"/>
    <lineage>
        <taxon>Eukaryota</taxon>
        <taxon>Metazoa</taxon>
        <taxon>Ecdysozoa</taxon>
        <taxon>Arthropoda</taxon>
        <taxon>Hexapoda</taxon>
        <taxon>Insecta</taxon>
        <taxon>Pterygota</taxon>
        <taxon>Neoptera</taxon>
        <taxon>Paraneoptera</taxon>
        <taxon>Hemiptera</taxon>
        <taxon>Sternorrhyncha</taxon>
        <taxon>Psylloidea</taxon>
        <taxon>Psyllidae</taxon>
        <taxon>Psyllinae</taxon>
        <taxon>Cacopsylla</taxon>
    </lineage>
</organism>
<reference evidence="1" key="1">
    <citation type="submission" date="2021-05" db="EMBL/GenBank/DDBJ databases">
        <authorList>
            <person name="Alioto T."/>
            <person name="Alioto T."/>
            <person name="Gomez Garrido J."/>
        </authorList>
    </citation>
    <scope>NUCLEOTIDE SEQUENCE</scope>
</reference>
<protein>
    <submittedName>
        <fullName evidence="1">Uncharacterized protein</fullName>
    </submittedName>
</protein>
<dbReference type="EMBL" id="HBUF01112041">
    <property type="protein sequence ID" value="CAG6640455.1"/>
    <property type="molecule type" value="Transcribed_RNA"/>
</dbReference>
<dbReference type="AlphaFoldDB" id="A0A8D8QZX2"/>
<sequence length="101" mass="11499">MAGNMCSQIGMSKRGETEVQFHIGVFLNIQDLRRSAVLGIHLLEMDFEFLLPDTKDKLFSALVLWRPKILELAERAVKMSQVSEQGIKQHYQQLVVGNNGR</sequence>